<keyword evidence="3" id="KW-0328">Glycosyltransferase</keyword>
<dbReference type="PANTHER" id="PTHR33908">
    <property type="entry name" value="MANNOSYLTRANSFERASE YKCB-RELATED"/>
    <property type="match status" value="1"/>
</dbReference>
<evidence type="ECO:0000313" key="11">
    <source>
        <dbReference type="Proteomes" id="UP000004491"/>
    </source>
</evidence>
<dbReference type="Proteomes" id="UP000004491">
    <property type="component" value="Unassembled WGS sequence"/>
</dbReference>
<feature type="transmembrane region" description="Helical" evidence="8">
    <location>
        <begin position="191"/>
        <end position="216"/>
    </location>
</feature>
<protein>
    <recommendedName>
        <fullName evidence="9">Glycosyltransferase RgtA/B/C/D-like domain-containing protein</fullName>
    </recommendedName>
</protein>
<evidence type="ECO:0000256" key="2">
    <source>
        <dbReference type="ARBA" id="ARBA00022475"/>
    </source>
</evidence>
<dbReference type="InterPro" id="IPR038731">
    <property type="entry name" value="RgtA/B/C-like"/>
</dbReference>
<evidence type="ECO:0000256" key="8">
    <source>
        <dbReference type="SAM" id="Phobius"/>
    </source>
</evidence>
<feature type="domain" description="Glycosyltransferase RgtA/B/C/D-like" evidence="9">
    <location>
        <begin position="86"/>
        <end position="246"/>
    </location>
</feature>
<dbReference type="PANTHER" id="PTHR33908:SF11">
    <property type="entry name" value="MEMBRANE PROTEIN"/>
    <property type="match status" value="1"/>
</dbReference>
<dbReference type="GO" id="GO:0005886">
    <property type="term" value="C:plasma membrane"/>
    <property type="evidence" value="ECO:0007669"/>
    <property type="project" value="UniProtKB-SubCell"/>
</dbReference>
<evidence type="ECO:0000259" key="9">
    <source>
        <dbReference type="Pfam" id="PF13231"/>
    </source>
</evidence>
<dbReference type="GO" id="GO:0009103">
    <property type="term" value="P:lipopolysaccharide biosynthetic process"/>
    <property type="evidence" value="ECO:0007669"/>
    <property type="project" value="UniProtKB-ARBA"/>
</dbReference>
<sequence length="514" mass="57820">MNSTPAPTSPLAIPAPIRCAVTAGAGWRISQKMTIERHDRWWLLLLVVALVPLHALLIWAANIELNFDEAHYWEWSQHLDWSYYSKGPLIALAIALPSELFGQGDWQVRLMAWLSHGLLLVLLFHFARDLWQSRAAGWWAVLLGLSSPLFFMLGSVMTTDSLLFPFWTWALWAAVRALQRGQSHAWYEMGIAVGIGALAKFSIALLPTLIALLMLTRAEWRQQFLKPHPWLGALLALAIVSPVLIWNSQHDWVMFRHEQGHMAGGGIGNFFEVLLGQPLALSPLLGLVMIATLVRRPQQPEAWLVRSLTLMLMVFFLWKSFGGKVQLNWPAPIHIGVIVLFAGYAGEWFERHRRFMVAGLLAGMLVSILVPFPQLFGLPLHKSYLKKTQAWRESIATLAAQAGPVDFLIASHYHLASELAFYWPQRLPVYPLPSGGGRFTQYHLWPGLEREQGRSALYVTDYAGLAPALLQAFAECKSVGSVPAVTAGGGVVRTLHGWRCRDYRHIDWPQPSRY</sequence>
<feature type="transmembrane region" description="Helical" evidence="8">
    <location>
        <begin position="267"/>
        <end position="291"/>
    </location>
</feature>
<gene>
    <name evidence="10" type="ORF">Rifp1Sym_ad00560</name>
</gene>
<evidence type="ECO:0000256" key="4">
    <source>
        <dbReference type="ARBA" id="ARBA00022679"/>
    </source>
</evidence>
<dbReference type="Pfam" id="PF13231">
    <property type="entry name" value="PMT_2"/>
    <property type="match status" value="1"/>
</dbReference>
<dbReference type="InterPro" id="IPR050297">
    <property type="entry name" value="LipidA_mod_glycosyltrf_83"/>
</dbReference>
<keyword evidence="11" id="KW-1185">Reference proteome</keyword>
<organism evidence="10 11">
    <name type="scientific">endosymbiont of Riftia pachyptila</name>
    <name type="common">vent Ph05</name>
    <dbReference type="NCBI Taxonomy" id="1048808"/>
    <lineage>
        <taxon>Bacteria</taxon>
        <taxon>Pseudomonadati</taxon>
        <taxon>Pseudomonadota</taxon>
        <taxon>Gammaproteobacteria</taxon>
        <taxon>sulfur-oxidizing symbionts</taxon>
    </lineage>
</organism>
<feature type="transmembrane region" description="Helical" evidence="8">
    <location>
        <begin position="228"/>
        <end position="247"/>
    </location>
</feature>
<evidence type="ECO:0000256" key="7">
    <source>
        <dbReference type="ARBA" id="ARBA00023136"/>
    </source>
</evidence>
<comment type="subcellular location">
    <subcellularLocation>
        <location evidence="1">Cell membrane</location>
        <topology evidence="1">Multi-pass membrane protein</topology>
    </subcellularLocation>
</comment>
<feature type="transmembrane region" description="Helical" evidence="8">
    <location>
        <begin position="108"/>
        <end position="126"/>
    </location>
</feature>
<keyword evidence="5 8" id="KW-0812">Transmembrane</keyword>
<evidence type="ECO:0000313" key="10">
    <source>
        <dbReference type="EMBL" id="EGV52709.1"/>
    </source>
</evidence>
<accession>G2D9P7</accession>
<evidence type="ECO:0000256" key="5">
    <source>
        <dbReference type="ARBA" id="ARBA00022692"/>
    </source>
</evidence>
<feature type="transmembrane region" description="Helical" evidence="8">
    <location>
        <begin position="357"/>
        <end position="376"/>
    </location>
</feature>
<dbReference type="PATRIC" id="fig|1048808.3.peg.277"/>
<feature type="transmembrane region" description="Helical" evidence="8">
    <location>
        <begin position="327"/>
        <end position="345"/>
    </location>
</feature>
<keyword evidence="7 8" id="KW-0472">Membrane</keyword>
<feature type="transmembrane region" description="Helical" evidence="8">
    <location>
        <begin position="303"/>
        <end position="321"/>
    </location>
</feature>
<keyword evidence="2" id="KW-1003">Cell membrane</keyword>
<feature type="transmembrane region" description="Helical" evidence="8">
    <location>
        <begin position="138"/>
        <end position="155"/>
    </location>
</feature>
<evidence type="ECO:0000256" key="1">
    <source>
        <dbReference type="ARBA" id="ARBA00004651"/>
    </source>
</evidence>
<evidence type="ECO:0000256" key="3">
    <source>
        <dbReference type="ARBA" id="ARBA00022676"/>
    </source>
</evidence>
<dbReference type="AlphaFoldDB" id="G2D9P7"/>
<evidence type="ECO:0000256" key="6">
    <source>
        <dbReference type="ARBA" id="ARBA00022989"/>
    </source>
</evidence>
<name>G2D9P7_9GAMM</name>
<dbReference type="EMBL" id="AFOC01000004">
    <property type="protein sequence ID" value="EGV52709.1"/>
    <property type="molecule type" value="Genomic_DNA"/>
</dbReference>
<feature type="transmembrane region" description="Helical" evidence="8">
    <location>
        <begin position="41"/>
        <end position="61"/>
    </location>
</feature>
<keyword evidence="4" id="KW-0808">Transferase</keyword>
<reference evidence="10" key="1">
    <citation type="journal article" date="2011" name="ISME J.">
        <title>The endosymbionts of the deep-sea tubeworms Riftia pachyptila and Tevnia jerichonana share an identical physiology as revealed by proteogenomic analyses.</title>
        <authorList>
            <person name="Gardebrecht A."/>
            <person name="Markert S."/>
            <person name="Felbeck H."/>
            <person name="Thuermer A."/>
            <person name="Albrecht D."/>
            <person name="Wollherr A."/>
            <person name="Kabisch J."/>
            <person name="Lehmann R."/>
            <person name="Daniel R."/>
            <person name="Liesegang H."/>
            <person name="Hecker M."/>
            <person name="Sievert S.M."/>
            <person name="Schweder T."/>
        </authorList>
    </citation>
    <scope>NUCLEOTIDE SEQUENCE [LARGE SCALE GENOMIC DNA]</scope>
</reference>
<keyword evidence="6 8" id="KW-1133">Transmembrane helix</keyword>
<comment type="caution">
    <text evidence="10">The sequence shown here is derived from an EMBL/GenBank/DDBJ whole genome shotgun (WGS) entry which is preliminary data.</text>
</comment>
<dbReference type="GO" id="GO:0016763">
    <property type="term" value="F:pentosyltransferase activity"/>
    <property type="evidence" value="ECO:0007669"/>
    <property type="project" value="TreeGrafter"/>
</dbReference>
<proteinExistence type="predicted"/>